<reference evidence="3 4" key="1">
    <citation type="journal article" date="2020" name="Nature">
        <title>Six reference-quality genomes reveal evolution of bat adaptations.</title>
        <authorList>
            <person name="Jebb D."/>
            <person name="Huang Z."/>
            <person name="Pippel M."/>
            <person name="Hughes G.M."/>
            <person name="Lavrichenko K."/>
            <person name="Devanna P."/>
            <person name="Winkler S."/>
            <person name="Jermiin L.S."/>
            <person name="Skirmuntt E.C."/>
            <person name="Katzourakis A."/>
            <person name="Burkitt-Gray L."/>
            <person name="Ray D.A."/>
            <person name="Sullivan K.A.M."/>
            <person name="Roscito J.G."/>
            <person name="Kirilenko B.M."/>
            <person name="Davalos L.M."/>
            <person name="Corthals A.P."/>
            <person name="Power M.L."/>
            <person name="Jones G."/>
            <person name="Ransome R.D."/>
            <person name="Dechmann D.K.N."/>
            <person name="Locatelli A.G."/>
            <person name="Puechmaille S.J."/>
            <person name="Fedrigo O."/>
            <person name="Jarvis E.D."/>
            <person name="Hiller M."/>
            <person name="Vernes S.C."/>
            <person name="Myers E.W."/>
            <person name="Teeling E.C."/>
        </authorList>
    </citation>
    <scope>NUCLEOTIDE SEQUENCE [LARGE SCALE GENOMIC DNA]</scope>
    <source>
        <strain evidence="3">Bat1K_MPI-CBG_1</strain>
    </source>
</reference>
<feature type="region of interest" description="Disordered" evidence="1">
    <location>
        <begin position="146"/>
        <end position="169"/>
    </location>
</feature>
<feature type="compositionally biased region" description="Basic and acidic residues" evidence="1">
    <location>
        <begin position="23"/>
        <end position="35"/>
    </location>
</feature>
<evidence type="ECO:0000256" key="1">
    <source>
        <dbReference type="SAM" id="MobiDB-lite"/>
    </source>
</evidence>
<feature type="region of interest" description="Disordered" evidence="1">
    <location>
        <begin position="21"/>
        <end position="43"/>
    </location>
</feature>
<keyword evidence="2" id="KW-1133">Transmembrane helix</keyword>
<protein>
    <submittedName>
        <fullName evidence="3">Uncharacterized protein</fullName>
    </submittedName>
</protein>
<evidence type="ECO:0000256" key="2">
    <source>
        <dbReference type="SAM" id="Phobius"/>
    </source>
</evidence>
<comment type="caution">
    <text evidence="3">The sequence shown here is derived from an EMBL/GenBank/DDBJ whole genome shotgun (WGS) entry which is preliminary data.</text>
</comment>
<organism evidence="3 4">
    <name type="scientific">Phyllostomus discolor</name>
    <name type="common">pale spear-nosed bat</name>
    <dbReference type="NCBI Taxonomy" id="89673"/>
    <lineage>
        <taxon>Eukaryota</taxon>
        <taxon>Metazoa</taxon>
        <taxon>Chordata</taxon>
        <taxon>Craniata</taxon>
        <taxon>Vertebrata</taxon>
        <taxon>Euteleostomi</taxon>
        <taxon>Mammalia</taxon>
        <taxon>Eutheria</taxon>
        <taxon>Laurasiatheria</taxon>
        <taxon>Chiroptera</taxon>
        <taxon>Yangochiroptera</taxon>
        <taxon>Phyllostomidae</taxon>
        <taxon>Phyllostominae</taxon>
        <taxon>Phyllostomus</taxon>
    </lineage>
</organism>
<keyword evidence="2" id="KW-0472">Membrane</keyword>
<dbReference type="Proteomes" id="UP000664940">
    <property type="component" value="Unassembled WGS sequence"/>
</dbReference>
<evidence type="ECO:0000313" key="4">
    <source>
        <dbReference type="Proteomes" id="UP000664940"/>
    </source>
</evidence>
<sequence>MGVRSGLDRDETDMLVLSTCRGRGREAERHSKDARGTSSSAPNVCSRISPVSVSTLALRSGHARHSMLPDATHLHTFALVVSSAGACFLLVRVYGIPRPCLRPVRDSVLSWEERGRWRKTAISVGSARDPGCASCSLPLSSFSSCGVTGRGAPASKSRSRIKRAEGGDS</sequence>
<dbReference type="EMBL" id="JABVXQ010000007">
    <property type="protein sequence ID" value="KAF6099955.1"/>
    <property type="molecule type" value="Genomic_DNA"/>
</dbReference>
<accession>A0A834DXK2</accession>
<keyword evidence="2" id="KW-0812">Transmembrane</keyword>
<dbReference type="AlphaFoldDB" id="A0A834DXK2"/>
<name>A0A834DXK2_9CHIR</name>
<evidence type="ECO:0000313" key="3">
    <source>
        <dbReference type="EMBL" id="KAF6099955.1"/>
    </source>
</evidence>
<gene>
    <name evidence="3" type="ORF">HJG60_011671</name>
</gene>
<feature type="transmembrane region" description="Helical" evidence="2">
    <location>
        <begin position="74"/>
        <end position="95"/>
    </location>
</feature>
<proteinExistence type="predicted"/>